<dbReference type="InterPro" id="IPR002182">
    <property type="entry name" value="NB-ARC"/>
</dbReference>
<dbReference type="GO" id="GO:0043531">
    <property type="term" value="F:ADP binding"/>
    <property type="evidence" value="ECO:0007669"/>
    <property type="project" value="InterPro"/>
</dbReference>
<accession>M7YIC1</accession>
<reference evidence="1" key="1">
    <citation type="journal article" date="2013" name="Nature">
        <title>Draft genome of the wheat A-genome progenitor Triticum urartu.</title>
        <authorList>
            <person name="Ling H.Q."/>
            <person name="Zhao S."/>
            <person name="Liu D."/>
            <person name="Wang J."/>
            <person name="Sun H."/>
            <person name="Zhang C."/>
            <person name="Fan H."/>
            <person name="Li D."/>
            <person name="Dong L."/>
            <person name="Tao Y."/>
            <person name="Gao C."/>
            <person name="Wu H."/>
            <person name="Li Y."/>
            <person name="Cui Y."/>
            <person name="Guo X."/>
            <person name="Zheng S."/>
            <person name="Wang B."/>
            <person name="Yu K."/>
            <person name="Liang Q."/>
            <person name="Yang W."/>
            <person name="Lou X."/>
            <person name="Chen J."/>
            <person name="Feng M."/>
            <person name="Jian J."/>
            <person name="Zhang X."/>
            <person name="Luo G."/>
            <person name="Jiang Y."/>
            <person name="Liu J."/>
            <person name="Wang Z."/>
            <person name="Sha Y."/>
            <person name="Zhang B."/>
            <person name="Wu H."/>
            <person name="Tang D."/>
            <person name="Shen Q."/>
            <person name="Xue P."/>
            <person name="Zou S."/>
            <person name="Wang X."/>
            <person name="Liu X."/>
            <person name="Wang F."/>
            <person name="Yang Y."/>
            <person name="An X."/>
            <person name="Dong Z."/>
            <person name="Zhang K."/>
            <person name="Zhang X."/>
            <person name="Luo M.C."/>
            <person name="Dvorak J."/>
            <person name="Tong Y."/>
            <person name="Wang J."/>
            <person name="Yang H."/>
            <person name="Li Z."/>
            <person name="Wang D."/>
            <person name="Zhang A."/>
            <person name="Wang J."/>
        </authorList>
    </citation>
    <scope>NUCLEOTIDE SEQUENCE</scope>
</reference>
<dbReference type="Gene3D" id="3.40.50.300">
    <property type="entry name" value="P-loop containing nucleotide triphosphate hydrolases"/>
    <property type="match status" value="1"/>
</dbReference>
<dbReference type="STRING" id="4572.M7YIC1"/>
<sequence length="291" mass="32720">MQAEAEVGCAESDELVAGASASSAIIEERPCFMKTRFVSMNFVRLILVVVKIEIDMDLLPPISASMGALGSLPGKLDALKDSELMDEIRKLVSRLLKLSKPQDPRHAARIWMNEARELSYEMVNCVDADADWIDKMSRIFKPRVKEANGRYDRYKLESVRSRAAVLAIPMVVGDGGRKPDLLVGLHANGGAFETLRKNLIDRDEQLKVLSVVGVGGIGKTTVAKELWREHKPGHHFRCRAFVRTAKKPDMRRILRSILAQVRPDQPPDANEVHELIHDINEHLKHKRYLSC</sequence>
<protein>
    <submittedName>
        <fullName evidence="1">Disease resistance RPP13-like protein 4</fullName>
    </submittedName>
</protein>
<gene>
    <name evidence="1" type="ORF">TRIUR3_03492</name>
</gene>
<evidence type="ECO:0000313" key="1">
    <source>
        <dbReference type="EMBL" id="EMS46967.1"/>
    </source>
</evidence>
<name>M7YIC1_TRIUA</name>
<proteinExistence type="predicted"/>
<dbReference type="AlphaFoldDB" id="M7YIC1"/>
<dbReference type="InterPro" id="IPR027417">
    <property type="entry name" value="P-loop_NTPase"/>
</dbReference>
<dbReference type="PANTHER" id="PTHR19338:SF48">
    <property type="entry name" value="OS12G0166600 PROTEIN"/>
    <property type="match status" value="1"/>
</dbReference>
<dbReference type="Pfam" id="PF00931">
    <property type="entry name" value="NB-ARC"/>
    <property type="match status" value="1"/>
</dbReference>
<dbReference type="SUPFAM" id="SSF52540">
    <property type="entry name" value="P-loop containing nucleoside triphosphate hydrolases"/>
    <property type="match status" value="1"/>
</dbReference>
<organism evidence="1">
    <name type="scientific">Triticum urartu</name>
    <name type="common">Red wild einkorn</name>
    <name type="synonym">Crithodium urartu</name>
    <dbReference type="NCBI Taxonomy" id="4572"/>
    <lineage>
        <taxon>Eukaryota</taxon>
        <taxon>Viridiplantae</taxon>
        <taxon>Streptophyta</taxon>
        <taxon>Embryophyta</taxon>
        <taxon>Tracheophyta</taxon>
        <taxon>Spermatophyta</taxon>
        <taxon>Magnoliopsida</taxon>
        <taxon>Liliopsida</taxon>
        <taxon>Poales</taxon>
        <taxon>Poaceae</taxon>
        <taxon>BOP clade</taxon>
        <taxon>Pooideae</taxon>
        <taxon>Triticodae</taxon>
        <taxon>Triticeae</taxon>
        <taxon>Triticinae</taxon>
        <taxon>Triticum</taxon>
    </lineage>
</organism>
<dbReference type="EMBL" id="KD267471">
    <property type="protein sequence ID" value="EMS46967.1"/>
    <property type="molecule type" value="Genomic_DNA"/>
</dbReference>
<dbReference type="PANTHER" id="PTHR19338">
    <property type="entry name" value="TRANSLOCASE OF INNER MITOCHONDRIAL MEMBRANE 13 HOMOLOG"/>
    <property type="match status" value="1"/>
</dbReference>